<evidence type="ECO:0000313" key="2">
    <source>
        <dbReference type="EMBL" id="MBU3856687.1"/>
    </source>
</evidence>
<dbReference type="Proteomes" id="UP000784286">
    <property type="component" value="Unassembled WGS sequence"/>
</dbReference>
<dbReference type="AlphaFoldDB" id="A0A948TNN5"/>
<name>A0A948TNN5_9BACT</name>
<evidence type="ECO:0000256" key="1">
    <source>
        <dbReference type="SAM" id="MobiDB-lite"/>
    </source>
</evidence>
<reference evidence="2" key="1">
    <citation type="journal article" date="2021" name="PeerJ">
        <title>Extensive microbial diversity within the chicken gut microbiome revealed by metagenomics and culture.</title>
        <authorList>
            <person name="Gilroy R."/>
            <person name="Ravi A."/>
            <person name="Getino M."/>
            <person name="Pursley I."/>
            <person name="Horton D.L."/>
            <person name="Alikhan N.F."/>
            <person name="Baker D."/>
            <person name="Gharbi K."/>
            <person name="Hall N."/>
            <person name="Watson M."/>
            <person name="Adriaenssens E.M."/>
            <person name="Foster-Nyarko E."/>
            <person name="Jarju S."/>
            <person name="Secka A."/>
            <person name="Antonio M."/>
            <person name="Oren A."/>
            <person name="Chaudhuri R.R."/>
            <person name="La Ragione R."/>
            <person name="Hildebrand F."/>
            <person name="Pallen M.J."/>
        </authorList>
    </citation>
    <scope>NUCLEOTIDE SEQUENCE</scope>
    <source>
        <strain evidence="2">8470</strain>
    </source>
</reference>
<feature type="region of interest" description="Disordered" evidence="1">
    <location>
        <begin position="26"/>
        <end position="54"/>
    </location>
</feature>
<dbReference type="PROSITE" id="PS51257">
    <property type="entry name" value="PROKAR_LIPOPROTEIN"/>
    <property type="match status" value="1"/>
</dbReference>
<proteinExistence type="predicted"/>
<comment type="caution">
    <text evidence="2">The sequence shown here is derived from an EMBL/GenBank/DDBJ whole genome shotgun (WGS) entry which is preliminary data.</text>
</comment>
<gene>
    <name evidence="2" type="ORF">H9928_09085</name>
</gene>
<evidence type="ECO:0000313" key="3">
    <source>
        <dbReference type="Proteomes" id="UP000784286"/>
    </source>
</evidence>
<sequence length="521" mass="55493">MKKLFLYVMLVLGAGLSSCTTKDLDWESSGGNSGTVEVELPEGGTPTDGTSAPFPKTPEGYQLRCILVSGENRYEMVESESVNNKFYFTDVPVGAELYVWADFIEADAEPDENGRYADLYYDTQSMPTIAYVAGRMTDGSLFNNDACDAFYGHVAAGEGTVLTLKRPFAKVTYSNEDAIAVSGNIEVSYEVFNRFDIQSGTPDGTGTISYAGGVADRANRVWFSNYLFASASGSSALPGGAISMTADGVTKSIETANMVLEADKTVNAHFNWADAGISITVDVGFSDPDAPRVGDYYYSDGTWANYLVPGKTPVGVVFATVEGDGAAAADDVANYEGVTFEDGVVHGWVVSLKEMSTPQFITNTAGSALTGVAGVGTAEDDIKGYANCKAWPDNVLAEGVEYVALNQLSTYAEDFDAPLPESGTSGWYIPAIGQLTALRTVYGAENNAVKNALQVLADDDSKADLIVTESSTGNYYWSSTGRTSNSVYYVRTITFDPAVTDGFINSHGGTSGKRCRPILTF</sequence>
<dbReference type="EMBL" id="JAHLFJ010000080">
    <property type="protein sequence ID" value="MBU3856687.1"/>
    <property type="molecule type" value="Genomic_DNA"/>
</dbReference>
<reference evidence="2" key="2">
    <citation type="submission" date="2021-04" db="EMBL/GenBank/DDBJ databases">
        <authorList>
            <person name="Gilroy R."/>
        </authorList>
    </citation>
    <scope>NUCLEOTIDE SEQUENCE</scope>
    <source>
        <strain evidence="2">8470</strain>
    </source>
</reference>
<evidence type="ECO:0008006" key="4">
    <source>
        <dbReference type="Google" id="ProtNLM"/>
    </source>
</evidence>
<organism evidence="2 3">
    <name type="scientific">Candidatus Phocaeicola excrementipullorum</name>
    <dbReference type="NCBI Taxonomy" id="2838731"/>
    <lineage>
        <taxon>Bacteria</taxon>
        <taxon>Pseudomonadati</taxon>
        <taxon>Bacteroidota</taxon>
        <taxon>Bacteroidia</taxon>
        <taxon>Bacteroidales</taxon>
        <taxon>Bacteroidaceae</taxon>
        <taxon>Phocaeicola</taxon>
    </lineage>
</organism>
<accession>A0A948TNN5</accession>
<protein>
    <recommendedName>
        <fullName evidence="4">Fimbrillin family protein</fullName>
    </recommendedName>
</protein>